<dbReference type="InterPro" id="IPR014043">
    <property type="entry name" value="Acyl_transferase_dom"/>
</dbReference>
<keyword evidence="5" id="KW-0511">Multifunctional enzyme</keyword>
<name>A0ABR2XGN3_9PEZI</name>
<dbReference type="InterPro" id="IPR018201">
    <property type="entry name" value="Ketoacyl_synth_AS"/>
</dbReference>
<dbReference type="Pfam" id="PF00109">
    <property type="entry name" value="ketoacyl-synt"/>
    <property type="match status" value="1"/>
</dbReference>
<dbReference type="SUPFAM" id="SSF53901">
    <property type="entry name" value="Thiolase-like"/>
    <property type="match status" value="1"/>
</dbReference>
<feature type="domain" description="PKS/mFAS DH" evidence="9">
    <location>
        <begin position="1269"/>
        <end position="1578"/>
    </location>
</feature>
<keyword evidence="2" id="KW-0596">Phosphopantetheine</keyword>
<gene>
    <name evidence="10" type="ORF">SCAR479_10325</name>
</gene>
<dbReference type="CDD" id="cd00833">
    <property type="entry name" value="PKS"/>
    <property type="match status" value="1"/>
</dbReference>
<dbReference type="SMART" id="SM00825">
    <property type="entry name" value="PKS_KS"/>
    <property type="match status" value="1"/>
</dbReference>
<reference evidence="10 11" key="1">
    <citation type="submission" date="2024-02" db="EMBL/GenBank/DDBJ databases">
        <title>First draft genome assembly of two strains of Seiridium cardinale.</title>
        <authorList>
            <person name="Emiliani G."/>
            <person name="Scali E."/>
        </authorList>
    </citation>
    <scope>NUCLEOTIDE SEQUENCE [LARGE SCALE GENOMIC DNA]</scope>
    <source>
        <strain evidence="10 11">BM-138-000479</strain>
    </source>
</reference>
<dbReference type="Pfam" id="PF22621">
    <property type="entry name" value="CurL-like_PKS_C"/>
    <property type="match status" value="1"/>
</dbReference>
<comment type="caution">
    <text evidence="10">The sequence shown here is derived from an EMBL/GenBank/DDBJ whole genome shotgun (WGS) entry which is preliminary data.</text>
</comment>
<dbReference type="SUPFAM" id="SSF55048">
    <property type="entry name" value="Probable ACP-binding domain of malonyl-CoA ACP transacylase"/>
    <property type="match status" value="1"/>
</dbReference>
<dbReference type="Gene3D" id="3.40.47.10">
    <property type="match status" value="1"/>
</dbReference>
<evidence type="ECO:0000256" key="6">
    <source>
        <dbReference type="PROSITE-ProRule" id="PRU01363"/>
    </source>
</evidence>
<evidence type="ECO:0000313" key="11">
    <source>
        <dbReference type="Proteomes" id="UP001465668"/>
    </source>
</evidence>
<dbReference type="SUPFAM" id="SSF47336">
    <property type="entry name" value="ACP-like"/>
    <property type="match status" value="1"/>
</dbReference>
<dbReference type="InterPro" id="IPR042104">
    <property type="entry name" value="PKS_dehydratase_sf"/>
</dbReference>
<dbReference type="InterPro" id="IPR014031">
    <property type="entry name" value="Ketoacyl_synth_C"/>
</dbReference>
<dbReference type="Pfam" id="PF02801">
    <property type="entry name" value="Ketoacyl-synt_C"/>
    <property type="match status" value="1"/>
</dbReference>
<evidence type="ECO:0000256" key="3">
    <source>
        <dbReference type="ARBA" id="ARBA00022553"/>
    </source>
</evidence>
<dbReference type="Gene3D" id="1.10.1200.10">
    <property type="entry name" value="ACP-like"/>
    <property type="match status" value="1"/>
</dbReference>
<evidence type="ECO:0000259" key="7">
    <source>
        <dbReference type="PROSITE" id="PS50075"/>
    </source>
</evidence>
<dbReference type="PANTHER" id="PTHR43775">
    <property type="entry name" value="FATTY ACID SYNTHASE"/>
    <property type="match status" value="1"/>
</dbReference>
<protein>
    <submittedName>
        <fullName evidence="10">Polyketide synthase</fullName>
    </submittedName>
</protein>
<dbReference type="EMBL" id="JARVKM010000055">
    <property type="protein sequence ID" value="KAK9772995.1"/>
    <property type="molecule type" value="Genomic_DNA"/>
</dbReference>
<dbReference type="PROSITE" id="PS52019">
    <property type="entry name" value="PKS_MFAS_DH"/>
    <property type="match status" value="1"/>
</dbReference>
<dbReference type="InterPro" id="IPR049900">
    <property type="entry name" value="PKS_mFAS_DH"/>
</dbReference>
<dbReference type="Proteomes" id="UP001465668">
    <property type="component" value="Unassembled WGS sequence"/>
</dbReference>
<dbReference type="InterPro" id="IPR032088">
    <property type="entry name" value="SAT"/>
</dbReference>
<dbReference type="Pfam" id="PF00698">
    <property type="entry name" value="Acyl_transf_1"/>
    <property type="match status" value="1"/>
</dbReference>
<dbReference type="PROSITE" id="PS52004">
    <property type="entry name" value="KS3_2"/>
    <property type="match status" value="1"/>
</dbReference>
<dbReference type="Pfam" id="PF16073">
    <property type="entry name" value="SAT"/>
    <property type="match status" value="1"/>
</dbReference>
<sequence length="1807" mass="197747">MALIDSNQISAAVFCPQNRPPKAEYLEQLRHYLLSTPELIPFYLEILQLRKTWDIYAETNDDIRRLKQGPQYLAYFVDWVTNGNATRLIETVSGIISLPLLTIIQVVQYFQYLEARTIDHQTLLSELRHGGAQGFCGGLLPVMAIASSQSQDEVVQNSIICLRIALGIGAYGELGDDPVDMRPTTMVLRLKHEGQAEILVSKFPGVYISAVSDPLNISVTGPPQSLSELKTHAESHGVPVTMIQLRGKVHNPENRSLGAEFCGLIDRTASLQLPDSSHLQIPVRCNMTGNVLGPGVPLSQEIVTATLVSRCEWYKLLESMASTLERTGMSTHKFAMFGTGRKNLIAPLVFEAKHLKITKVDVPELIDDKQRPKLGRHQNLNFPPDAVAIVGVACRLPGADSLDELWDVLRNGDIKVQKIPKDRLDVSKVSRNAKASRDWYGNFLTDVEAFDNSFFGIGPREATYMDPQQRLLLETSYEALDSSGYLRHHRREDFDRVGCFIGSTYTEYLENTTACDPTAYTATGTIRAFQSGKISYHFGWSGPSEVIDTACSSSLVAIHRACRAIQAGECPMALAGGANIITGMHNFLDLGKCGFLSPTGQCKPFDASGDGYCRADGVGLVVLKPLSEAVKHDDNILGVIPGIATNHGGLSSSITVPYSRAQTELFTDVLSRARLSSTQVSYVEAHGTGTQVGDPIEMASIRCIFGGEQRGSPVHIGSLKANMGHSETAAGVGSLLKVLTMLQHGQIPPLAGFKSLNPKIPALEPDNLHINTALAPWTAPAKAALVNSYGAAGSNAALLCCEAPRGVNLGGWNTEDLSWPLHLSALTPESLQATSAKLVDYIRRYPEIRIRDLSYTLHDRRKHHKLRWVGAARDTNALVRMLESGPLETFECGSSAVKPVVLVFSGQSKRVVGLDTSWYRAFPRLRHYLIQCSSLLTEWGYCSILDILFQSEPVENVVALQCGTFVVQYACARCWLDAGLEVDAVVGHSFGELTAMAVAGILSLEDALRLVATRASLMQTKWGAEKGTMLAVHTNRGKVSELVALIPGLEIACFNGPRSQVIVGSESLIEQAEVLLKSDRRFVGLRIHHQRVSVSHGFHSAFTEPMLEDLGQFARTLQFNQPEIAFESCTKTQSNIVTADRIAEHTREPVFFEDAVNRLEDRLGSCVWLEAGVESPIIPMIKKAVPDPSRHVFLQTGAKHGTDAISAATESLWREGISAKFWPSITPKDSDLRAIWLPPYQFARTRHWLKYSDYLGQSATSAQQMSNTDPIRPSKLITAKGRSDDSWATLLFDVHQGTSRYEEVVSGHAVRGQPLCPASMYMEFALMAAQMMHNTEAGLRDNALKFDNLSFKGALGINHQRGVMLSMEGQGEYLSWNYSVRSSPKLQETRSTTHATGRLSITSPADWRIYKRMVSDQIQLLKTDPRAERLRSDRAYTLFSRVVEYSSVLRGIDQIYMTENQAVAEVTRPRTAVSTSESTAVKVCDAVTLDTFIQVVGLLINSSASCPPSEVFIATNIDNITMQCCDFGKGDSWTAYARSMPSSDARVSGDLFVIDDEDNLVLTASGVEFTRYPITKLERILEQSNINSRKTNTSPQQRVEFPPSRIHVEHNYPTPTHSDDGHDGSTLVPKNMSSVSQMTPPALTSSVLRQLGLDSLSGVQLMNRLASELRGKDVEEPSVPASTTARVLATATLQSADRADTMDHMRARQRILEIIGENSGGAVSDVDNSVCIQDLGIDSLSIIELTSSLEESFGTRITTNDLTLGSTVENILGAVRVGKNQSNVITASKGSLVDSAPLISGAILAAA</sequence>
<dbReference type="InterPro" id="IPR049551">
    <property type="entry name" value="PKS_DH_C"/>
</dbReference>
<dbReference type="SUPFAM" id="SSF52151">
    <property type="entry name" value="FabD/lysophospholipase-like"/>
    <property type="match status" value="1"/>
</dbReference>
<dbReference type="PROSITE" id="PS50075">
    <property type="entry name" value="CARRIER"/>
    <property type="match status" value="1"/>
</dbReference>
<feature type="domain" description="Ketosynthase family 3 (KS3)" evidence="8">
    <location>
        <begin position="384"/>
        <end position="802"/>
    </location>
</feature>
<dbReference type="Pfam" id="PF00550">
    <property type="entry name" value="PP-binding"/>
    <property type="match status" value="1"/>
</dbReference>
<feature type="domain" description="Carrier" evidence="7">
    <location>
        <begin position="1705"/>
        <end position="1779"/>
    </location>
</feature>
<dbReference type="SMART" id="SM00827">
    <property type="entry name" value="PKS_AT"/>
    <property type="match status" value="1"/>
</dbReference>
<dbReference type="InterPro" id="IPR001227">
    <property type="entry name" value="Ac_transferase_dom_sf"/>
</dbReference>
<keyword evidence="3" id="KW-0597">Phosphoprotein</keyword>
<dbReference type="InterPro" id="IPR006162">
    <property type="entry name" value="Ppantetheine_attach_site"/>
</dbReference>
<dbReference type="InterPro" id="IPR036736">
    <property type="entry name" value="ACP-like_sf"/>
</dbReference>
<dbReference type="Gene3D" id="3.10.129.110">
    <property type="entry name" value="Polyketide synthase dehydratase"/>
    <property type="match status" value="1"/>
</dbReference>
<evidence type="ECO:0000259" key="9">
    <source>
        <dbReference type="PROSITE" id="PS52019"/>
    </source>
</evidence>
<dbReference type="PROSITE" id="PS00606">
    <property type="entry name" value="KS3_1"/>
    <property type="match status" value="1"/>
</dbReference>
<evidence type="ECO:0000256" key="5">
    <source>
        <dbReference type="ARBA" id="ARBA00023268"/>
    </source>
</evidence>
<dbReference type="Gene3D" id="3.30.70.3290">
    <property type="match status" value="1"/>
</dbReference>
<organism evidence="10 11">
    <name type="scientific">Seiridium cardinale</name>
    <dbReference type="NCBI Taxonomy" id="138064"/>
    <lineage>
        <taxon>Eukaryota</taxon>
        <taxon>Fungi</taxon>
        <taxon>Dikarya</taxon>
        <taxon>Ascomycota</taxon>
        <taxon>Pezizomycotina</taxon>
        <taxon>Sordariomycetes</taxon>
        <taxon>Xylariomycetidae</taxon>
        <taxon>Amphisphaeriales</taxon>
        <taxon>Sporocadaceae</taxon>
        <taxon>Seiridium</taxon>
    </lineage>
</organism>
<dbReference type="InterPro" id="IPR016039">
    <property type="entry name" value="Thiolase-like"/>
</dbReference>
<feature type="active site" description="Proton donor; for dehydratase activity" evidence="6">
    <location>
        <position position="1490"/>
    </location>
</feature>
<dbReference type="InterPro" id="IPR014030">
    <property type="entry name" value="Ketoacyl_synth_N"/>
</dbReference>
<comment type="pathway">
    <text evidence="1">Secondary metabolite biosynthesis.</text>
</comment>
<evidence type="ECO:0000259" key="8">
    <source>
        <dbReference type="PROSITE" id="PS52004"/>
    </source>
</evidence>
<keyword evidence="11" id="KW-1185">Reference proteome</keyword>
<feature type="region of interest" description="N-terminal hotdog fold" evidence="6">
    <location>
        <begin position="1269"/>
        <end position="1406"/>
    </location>
</feature>
<evidence type="ECO:0000313" key="10">
    <source>
        <dbReference type="EMBL" id="KAK9772995.1"/>
    </source>
</evidence>
<dbReference type="InterPro" id="IPR020841">
    <property type="entry name" value="PKS_Beta-ketoAc_synthase_dom"/>
</dbReference>
<dbReference type="InterPro" id="IPR050091">
    <property type="entry name" value="PKS_NRPS_Biosynth_Enz"/>
</dbReference>
<dbReference type="InterPro" id="IPR009081">
    <property type="entry name" value="PP-bd_ACP"/>
</dbReference>
<dbReference type="InterPro" id="IPR016035">
    <property type="entry name" value="Acyl_Trfase/lysoPLipase"/>
</dbReference>
<proteinExistence type="predicted"/>
<feature type="active site" description="Proton acceptor; for dehydratase activity" evidence="6">
    <location>
        <position position="1308"/>
    </location>
</feature>
<evidence type="ECO:0000256" key="2">
    <source>
        <dbReference type="ARBA" id="ARBA00022450"/>
    </source>
</evidence>
<dbReference type="PROSITE" id="PS00012">
    <property type="entry name" value="PHOSPHOPANTETHEINE"/>
    <property type="match status" value="1"/>
</dbReference>
<keyword evidence="4" id="KW-0808">Transferase</keyword>
<feature type="region of interest" description="C-terminal hotdog fold" evidence="6">
    <location>
        <begin position="1427"/>
        <end position="1578"/>
    </location>
</feature>
<dbReference type="Pfam" id="PF14765">
    <property type="entry name" value="PS-DH"/>
    <property type="match status" value="1"/>
</dbReference>
<accession>A0ABR2XGN3</accession>
<evidence type="ECO:0000256" key="1">
    <source>
        <dbReference type="ARBA" id="ARBA00005179"/>
    </source>
</evidence>
<dbReference type="Gene3D" id="3.40.366.10">
    <property type="entry name" value="Malonyl-Coenzyme A Acyl Carrier Protein, domain 2"/>
    <property type="match status" value="3"/>
</dbReference>
<evidence type="ECO:0000256" key="4">
    <source>
        <dbReference type="ARBA" id="ARBA00022679"/>
    </source>
</evidence>
<dbReference type="InterPro" id="IPR016036">
    <property type="entry name" value="Malonyl_transacylase_ACP-bd"/>
</dbReference>
<dbReference type="PANTHER" id="PTHR43775:SF21">
    <property type="entry name" value="NON-REDUCING POLYKETIDE SYNTHASE AUSA-RELATED"/>
    <property type="match status" value="1"/>
</dbReference>